<dbReference type="GeneID" id="130463784"/>
<dbReference type="InterPro" id="IPR010285">
    <property type="entry name" value="DNA_helicase_pif1-like_DEAD"/>
</dbReference>
<comment type="catalytic activity">
    <reaction evidence="1">
        <text>ATP + H2O = ADP + phosphate + H(+)</text>
        <dbReference type="Rhea" id="RHEA:13065"/>
        <dbReference type="ChEBI" id="CHEBI:15377"/>
        <dbReference type="ChEBI" id="CHEBI:15378"/>
        <dbReference type="ChEBI" id="CHEBI:30616"/>
        <dbReference type="ChEBI" id="CHEBI:43474"/>
        <dbReference type="ChEBI" id="CHEBI:456216"/>
        <dbReference type="EC" id="5.6.2.3"/>
    </reaction>
</comment>
<dbReference type="Gene3D" id="3.40.50.300">
    <property type="entry name" value="P-loop containing nucleotide triphosphate hydrolases"/>
    <property type="match status" value="2"/>
</dbReference>
<keyword evidence="1" id="KW-0227">DNA damage</keyword>
<protein>
    <recommendedName>
        <fullName evidence="1">ATP-dependent DNA helicase</fullName>
        <ecNumber evidence="1">5.6.2.3</ecNumber>
    </recommendedName>
</protein>
<dbReference type="EC" id="5.6.2.3" evidence="1"/>
<proteinExistence type="inferred from homology"/>
<sequence>MCPSVERLQLHLQNRQEIRFNTNQSIEDILQMPQNSRTMLTEFFKMNVSDPEARKYLYIEFPQHYRWLTSSKTWRKRRNKQRVIGRIYTASPMEGERFFLRLLINHVRGPESFQHLRTVNGIVYPTFREAAEKQGLMENDASIRECLLEASNSKMPSSLRKLFVTLLVYCQPTGFRSLWDEFYHFMAEDYNFPSPSNTNLVRDSVLYDVERMLKQLGKTITDYDLPDISIQLDGNIQLARAIHEEVSAPVPHEDVHCVEHLNDDQRNSFDVIMEAIDGDTGRLFFIDGPGGTGKTYLYRAILATIKLRGQFGLAVASSGIAATLLHRGKTAHKTFGIPVTLHASSTWKFSKQDIEAQLVKHAAVIIWDEATMTHRHAYEAVDRSIRDLMGVDSPFGGKVVVFGGDFRQILPVVPKGTKAQTIDACLVRSTLWRHVQLLRLNQNMRSRNDEEFAEFLLRVGDGCEPIVDENMIKLPTSLCVTDGNHNSIDILVHEIFPNLTEHVGDVTYMVERAIITPTNDEANMLNEKILNEFVGEEKFYYSFDSVSEDRQNLYQPEFLNSLSFGGLPPHLLRLKVGSPIMLLRNIDASNGLCNGTRLICCRLMDHVIEAEILTGRCKGTRVFIPRIPLKTTEDVKLPFEMTRKQFPVKLCYALTINKSQGQTIPHVGIYLPQHVFSHGQLYVALSRGTSRQTTKILVSKGDIRGRNGVFTKNVVYKEVLLPRIS</sequence>
<dbReference type="InterPro" id="IPR049163">
    <property type="entry name" value="Pif1-like_2B_dom"/>
</dbReference>
<evidence type="ECO:0000313" key="4">
    <source>
        <dbReference type="Proteomes" id="UP000813463"/>
    </source>
</evidence>
<evidence type="ECO:0000259" key="3">
    <source>
        <dbReference type="Pfam" id="PF21530"/>
    </source>
</evidence>
<feature type="domain" description="DNA helicase Pif1-like DEAD-box helicase" evidence="2">
    <location>
        <begin position="261"/>
        <end position="464"/>
    </location>
</feature>
<comment type="similarity">
    <text evidence="1">Belongs to the helicase family.</text>
</comment>
<gene>
    <name evidence="5" type="primary">LOC130463784</name>
</gene>
<keyword evidence="1" id="KW-0547">Nucleotide-binding</keyword>
<accession>A0ABM3R057</accession>
<keyword evidence="1" id="KW-0378">Hydrolase</keyword>
<dbReference type="PANTHER" id="PTHR10492:SF101">
    <property type="entry name" value="ATP-DEPENDENT DNA HELICASE"/>
    <property type="match status" value="1"/>
</dbReference>
<keyword evidence="4" id="KW-1185">Reference proteome</keyword>
<reference evidence="5" key="2">
    <citation type="submission" date="2025-08" db="UniProtKB">
        <authorList>
            <consortium name="RefSeq"/>
        </authorList>
    </citation>
    <scope>IDENTIFICATION</scope>
    <source>
        <tissue evidence="5">Leaf</tissue>
    </source>
</reference>
<keyword evidence="1" id="KW-0067">ATP-binding</keyword>
<keyword evidence="1" id="KW-0347">Helicase</keyword>
<dbReference type="RefSeq" id="XP_056689000.1">
    <property type="nucleotide sequence ID" value="XM_056833022.1"/>
</dbReference>
<keyword evidence="1" id="KW-0234">DNA repair</keyword>
<dbReference type="CDD" id="cd18809">
    <property type="entry name" value="SF1_C_RecD"/>
    <property type="match status" value="1"/>
</dbReference>
<keyword evidence="1" id="KW-0233">DNA recombination</keyword>
<reference evidence="4" key="1">
    <citation type="journal article" date="2021" name="Nat. Commun.">
        <title>Genomic analyses provide insights into spinach domestication and the genetic basis of agronomic traits.</title>
        <authorList>
            <person name="Cai X."/>
            <person name="Sun X."/>
            <person name="Xu C."/>
            <person name="Sun H."/>
            <person name="Wang X."/>
            <person name="Ge C."/>
            <person name="Zhang Z."/>
            <person name="Wang Q."/>
            <person name="Fei Z."/>
            <person name="Jiao C."/>
            <person name="Wang Q."/>
        </authorList>
    </citation>
    <scope>NUCLEOTIDE SEQUENCE [LARGE SCALE GENOMIC DNA]</scope>
    <source>
        <strain evidence="4">cv. Varoflay</strain>
    </source>
</reference>
<organism evidence="4 5">
    <name type="scientific">Spinacia oleracea</name>
    <name type="common">Spinach</name>
    <dbReference type="NCBI Taxonomy" id="3562"/>
    <lineage>
        <taxon>Eukaryota</taxon>
        <taxon>Viridiplantae</taxon>
        <taxon>Streptophyta</taxon>
        <taxon>Embryophyta</taxon>
        <taxon>Tracheophyta</taxon>
        <taxon>Spermatophyta</taxon>
        <taxon>Magnoliopsida</taxon>
        <taxon>eudicotyledons</taxon>
        <taxon>Gunneridae</taxon>
        <taxon>Pentapetalae</taxon>
        <taxon>Caryophyllales</taxon>
        <taxon>Chenopodiaceae</taxon>
        <taxon>Chenopodioideae</taxon>
        <taxon>Anserineae</taxon>
        <taxon>Spinacia</taxon>
    </lineage>
</organism>
<evidence type="ECO:0000259" key="2">
    <source>
        <dbReference type="Pfam" id="PF05970"/>
    </source>
</evidence>
<comment type="cofactor">
    <cofactor evidence="1">
        <name>Mg(2+)</name>
        <dbReference type="ChEBI" id="CHEBI:18420"/>
    </cofactor>
</comment>
<evidence type="ECO:0000256" key="1">
    <source>
        <dbReference type="RuleBase" id="RU363044"/>
    </source>
</evidence>
<dbReference type="Proteomes" id="UP000813463">
    <property type="component" value="Chromosome 1"/>
</dbReference>
<dbReference type="PANTHER" id="PTHR10492">
    <property type="match status" value="1"/>
</dbReference>
<dbReference type="Pfam" id="PF21530">
    <property type="entry name" value="Pif1_2B_dom"/>
    <property type="match status" value="1"/>
</dbReference>
<evidence type="ECO:0000313" key="5">
    <source>
        <dbReference type="RefSeq" id="XP_056689000.1"/>
    </source>
</evidence>
<dbReference type="Pfam" id="PF05970">
    <property type="entry name" value="PIF1"/>
    <property type="match status" value="1"/>
</dbReference>
<name>A0ABM3R057_SPIOL</name>
<dbReference type="SUPFAM" id="SSF52540">
    <property type="entry name" value="P-loop containing nucleoside triphosphate hydrolases"/>
    <property type="match status" value="2"/>
</dbReference>
<feature type="domain" description="DNA helicase Pif1-like 2B" evidence="3">
    <location>
        <begin position="557"/>
        <end position="602"/>
    </location>
</feature>
<dbReference type="InterPro" id="IPR027417">
    <property type="entry name" value="P-loop_NTPase"/>
</dbReference>